<accession>A0ABD5NK61</accession>
<feature type="transmembrane region" description="Helical" evidence="6">
    <location>
        <begin position="39"/>
        <end position="57"/>
    </location>
</feature>
<reference evidence="8 9" key="1">
    <citation type="journal article" date="2019" name="Int. J. Syst. Evol. Microbiol.">
        <title>The Global Catalogue of Microorganisms (GCM) 10K type strain sequencing project: providing services to taxonomists for standard genome sequencing and annotation.</title>
        <authorList>
            <consortium name="The Broad Institute Genomics Platform"/>
            <consortium name="The Broad Institute Genome Sequencing Center for Infectious Disease"/>
            <person name="Wu L."/>
            <person name="Ma J."/>
        </authorList>
    </citation>
    <scope>NUCLEOTIDE SEQUENCE [LARGE SCALE GENOMIC DNA]</scope>
    <source>
        <strain evidence="8 9">IBRC-M 10256</strain>
    </source>
</reference>
<feature type="transmembrane region" description="Helical" evidence="6">
    <location>
        <begin position="254"/>
        <end position="273"/>
    </location>
</feature>
<feature type="domain" description="Major facilitator superfamily (MFS) profile" evidence="7">
    <location>
        <begin position="12"/>
        <end position="397"/>
    </location>
</feature>
<keyword evidence="3 6" id="KW-0812">Transmembrane</keyword>
<comment type="caution">
    <text evidence="8">The sequence shown here is derived from an EMBL/GenBank/DDBJ whole genome shotgun (WGS) entry which is preliminary data.</text>
</comment>
<dbReference type="PANTHER" id="PTHR43124">
    <property type="entry name" value="PURINE EFFLUX PUMP PBUE"/>
    <property type="match status" value="1"/>
</dbReference>
<dbReference type="InterPro" id="IPR050189">
    <property type="entry name" value="MFS_Efflux_Transporters"/>
</dbReference>
<dbReference type="PANTHER" id="PTHR43124:SF3">
    <property type="entry name" value="CHLORAMPHENICOL EFFLUX PUMP RV0191"/>
    <property type="match status" value="1"/>
</dbReference>
<comment type="subcellular location">
    <subcellularLocation>
        <location evidence="1">Cell membrane</location>
        <topology evidence="1">Multi-pass membrane protein</topology>
    </subcellularLocation>
</comment>
<dbReference type="GO" id="GO:0005886">
    <property type="term" value="C:plasma membrane"/>
    <property type="evidence" value="ECO:0007669"/>
    <property type="project" value="UniProtKB-SubCell"/>
</dbReference>
<evidence type="ECO:0000259" key="7">
    <source>
        <dbReference type="PROSITE" id="PS50850"/>
    </source>
</evidence>
<sequence length="402" mass="41524">MTRRTVSPRAGVFGSLCVLVFLVNFARVIYAPLLEPFRTAFGVSEAAVGLLATLVWIGSAAPRFPTGYLLTRYPRHRVVLGSGLVLAASSAVAAAAPSFVTLSVATVLVGIASGVYYVAASPLIGQLYPGRVGRAIGIHGTASQIAAVVAPGTVGVALAARFWPFAAWRGLFVSLSVAALGSAILFWAAARRSTISDPQTLDLRLRVALAAHWRLILAGIAVIGLAGLLWNGVFNFYVTYLVTEKGLTSADARLALTVVFAAGVPAFWVAGLLADRLQFVPLMLGILVAFVGSMLSLVAVQSVVPVLVVSAVLGFVMHSLFPVTDTYVLTSLPEAHSGSGYAVFSGAMMPIQAIGSVVVGVLVDVGFSFDAVFTALSIGVAALTAVLVVLTVAGWIPTGANG</sequence>
<feature type="transmembrane region" description="Helical" evidence="6">
    <location>
        <begin position="306"/>
        <end position="329"/>
    </location>
</feature>
<gene>
    <name evidence="8" type="ORF">ACFOUR_03000</name>
</gene>
<feature type="transmembrane region" description="Helical" evidence="6">
    <location>
        <begin position="78"/>
        <end position="96"/>
    </location>
</feature>
<dbReference type="EMBL" id="JBHSAQ010000001">
    <property type="protein sequence ID" value="MFC3957341.1"/>
    <property type="molecule type" value="Genomic_DNA"/>
</dbReference>
<dbReference type="InterPro" id="IPR036259">
    <property type="entry name" value="MFS_trans_sf"/>
</dbReference>
<feature type="transmembrane region" description="Helical" evidence="6">
    <location>
        <begin position="145"/>
        <end position="164"/>
    </location>
</feature>
<dbReference type="InterPro" id="IPR020846">
    <property type="entry name" value="MFS_dom"/>
</dbReference>
<feature type="transmembrane region" description="Helical" evidence="6">
    <location>
        <begin position="341"/>
        <end position="363"/>
    </location>
</feature>
<dbReference type="AlphaFoldDB" id="A0ABD5NK61"/>
<evidence type="ECO:0000256" key="2">
    <source>
        <dbReference type="ARBA" id="ARBA00022475"/>
    </source>
</evidence>
<evidence type="ECO:0000256" key="3">
    <source>
        <dbReference type="ARBA" id="ARBA00022692"/>
    </source>
</evidence>
<evidence type="ECO:0000256" key="6">
    <source>
        <dbReference type="SAM" id="Phobius"/>
    </source>
</evidence>
<protein>
    <submittedName>
        <fullName evidence="8">MFS transporter</fullName>
    </submittedName>
</protein>
<dbReference type="Pfam" id="PF07690">
    <property type="entry name" value="MFS_1"/>
    <property type="match status" value="1"/>
</dbReference>
<feature type="transmembrane region" description="Helical" evidence="6">
    <location>
        <begin position="102"/>
        <end position="124"/>
    </location>
</feature>
<feature type="transmembrane region" description="Helical" evidence="6">
    <location>
        <begin position="211"/>
        <end position="234"/>
    </location>
</feature>
<dbReference type="PRINTS" id="PR01988">
    <property type="entry name" value="EXPORTERBACE"/>
</dbReference>
<keyword evidence="4 6" id="KW-1133">Transmembrane helix</keyword>
<dbReference type="Proteomes" id="UP001595846">
    <property type="component" value="Unassembled WGS sequence"/>
</dbReference>
<feature type="transmembrane region" description="Helical" evidence="6">
    <location>
        <begin position="12"/>
        <end position="33"/>
    </location>
</feature>
<keyword evidence="9" id="KW-1185">Reference proteome</keyword>
<keyword evidence="5 6" id="KW-0472">Membrane</keyword>
<dbReference type="RefSeq" id="WP_382273885.1">
    <property type="nucleotide sequence ID" value="NZ_CP101824.1"/>
</dbReference>
<dbReference type="PROSITE" id="PS50850">
    <property type="entry name" value="MFS"/>
    <property type="match status" value="1"/>
</dbReference>
<dbReference type="GeneID" id="73904489"/>
<feature type="transmembrane region" description="Helical" evidence="6">
    <location>
        <begin position="375"/>
        <end position="396"/>
    </location>
</feature>
<evidence type="ECO:0000313" key="9">
    <source>
        <dbReference type="Proteomes" id="UP001595846"/>
    </source>
</evidence>
<evidence type="ECO:0000256" key="4">
    <source>
        <dbReference type="ARBA" id="ARBA00022989"/>
    </source>
</evidence>
<evidence type="ECO:0000313" key="8">
    <source>
        <dbReference type="EMBL" id="MFC3957341.1"/>
    </source>
</evidence>
<organism evidence="8 9">
    <name type="scientific">Halovivax cerinus</name>
    <dbReference type="NCBI Taxonomy" id="1487865"/>
    <lineage>
        <taxon>Archaea</taxon>
        <taxon>Methanobacteriati</taxon>
        <taxon>Methanobacteriota</taxon>
        <taxon>Stenosarchaea group</taxon>
        <taxon>Halobacteria</taxon>
        <taxon>Halobacteriales</taxon>
        <taxon>Natrialbaceae</taxon>
        <taxon>Halovivax</taxon>
    </lineage>
</organism>
<evidence type="ECO:0000256" key="1">
    <source>
        <dbReference type="ARBA" id="ARBA00004651"/>
    </source>
</evidence>
<dbReference type="Gene3D" id="1.20.1250.20">
    <property type="entry name" value="MFS general substrate transporter like domains"/>
    <property type="match status" value="2"/>
</dbReference>
<keyword evidence="2" id="KW-1003">Cell membrane</keyword>
<feature type="transmembrane region" description="Helical" evidence="6">
    <location>
        <begin position="170"/>
        <end position="190"/>
    </location>
</feature>
<feature type="transmembrane region" description="Helical" evidence="6">
    <location>
        <begin position="280"/>
        <end position="300"/>
    </location>
</feature>
<name>A0ABD5NK61_9EURY</name>
<dbReference type="InterPro" id="IPR022324">
    <property type="entry name" value="Bacilysin_exporter_BacE_put"/>
</dbReference>
<dbReference type="InterPro" id="IPR011701">
    <property type="entry name" value="MFS"/>
</dbReference>
<dbReference type="SUPFAM" id="SSF103473">
    <property type="entry name" value="MFS general substrate transporter"/>
    <property type="match status" value="1"/>
</dbReference>
<proteinExistence type="predicted"/>
<evidence type="ECO:0000256" key="5">
    <source>
        <dbReference type="ARBA" id="ARBA00023136"/>
    </source>
</evidence>